<dbReference type="Proteomes" id="UP000198757">
    <property type="component" value="Unassembled WGS sequence"/>
</dbReference>
<accession>A0A1G6NZJ6</accession>
<organism evidence="1 2">
    <name type="scientific">Niabella drilacis (strain DSM 25811 / CCM 8410 / CCUG 62505 / LMG 26954 / E90)</name>
    <dbReference type="NCBI Taxonomy" id="1285928"/>
    <lineage>
        <taxon>Bacteria</taxon>
        <taxon>Pseudomonadati</taxon>
        <taxon>Bacteroidota</taxon>
        <taxon>Chitinophagia</taxon>
        <taxon>Chitinophagales</taxon>
        <taxon>Chitinophagaceae</taxon>
        <taxon>Niabella</taxon>
    </lineage>
</organism>
<name>A0A1G6NZJ6_NIADE</name>
<sequence>MNMKKINTTSGKWGLLFFLGVACNNPQQEAAALSADSSAHKEENHVMIPAATCYTSQSGRDTFFLKTEVFPNVVTGTLSYHFYEKDKNQGTIEGRLSGDTLIADYTFVSEGKSSLREVAFLLGDSTATEGYGPMEEKNGKLAFKNRDSISFTGGRLHKTSCIEN</sequence>
<evidence type="ECO:0008006" key="3">
    <source>
        <dbReference type="Google" id="ProtNLM"/>
    </source>
</evidence>
<keyword evidence="2" id="KW-1185">Reference proteome</keyword>
<reference evidence="2" key="1">
    <citation type="submission" date="2016-10" db="EMBL/GenBank/DDBJ databases">
        <authorList>
            <person name="Varghese N."/>
            <person name="Submissions S."/>
        </authorList>
    </citation>
    <scope>NUCLEOTIDE SEQUENCE [LARGE SCALE GENOMIC DNA]</scope>
    <source>
        <strain evidence="2">DSM 25811 / CCM 8410 / LMG 26954 / E90</strain>
    </source>
</reference>
<gene>
    <name evidence="1" type="ORF">SAMN04487894_103434</name>
</gene>
<dbReference type="AlphaFoldDB" id="A0A1G6NZJ6"/>
<proteinExistence type="predicted"/>
<protein>
    <recommendedName>
        <fullName evidence="3">NlpE N-terminal domain-containing protein</fullName>
    </recommendedName>
</protein>
<evidence type="ECO:0000313" key="1">
    <source>
        <dbReference type="EMBL" id="SDC72605.1"/>
    </source>
</evidence>
<dbReference type="EMBL" id="FMZO01000003">
    <property type="protein sequence ID" value="SDC72605.1"/>
    <property type="molecule type" value="Genomic_DNA"/>
</dbReference>
<dbReference type="PROSITE" id="PS51257">
    <property type="entry name" value="PROKAR_LIPOPROTEIN"/>
    <property type="match status" value="1"/>
</dbReference>
<evidence type="ECO:0000313" key="2">
    <source>
        <dbReference type="Proteomes" id="UP000198757"/>
    </source>
</evidence>